<reference evidence="2" key="1">
    <citation type="submission" date="2020-06" db="EMBL/GenBank/DDBJ databases">
        <authorList>
            <person name="Dong N."/>
        </authorList>
    </citation>
    <scope>NUCLEOTIDE SEQUENCE</scope>
    <source>
        <strain evidence="2">R655-4</strain>
    </source>
</reference>
<dbReference type="Proteomes" id="UP001170959">
    <property type="component" value="Unassembled WGS sequence"/>
</dbReference>
<organism evidence="2 3">
    <name type="scientific">Empedobacter brevis</name>
    <dbReference type="NCBI Taxonomy" id="247"/>
    <lineage>
        <taxon>Bacteria</taxon>
        <taxon>Pseudomonadati</taxon>
        <taxon>Bacteroidota</taxon>
        <taxon>Flavobacteriia</taxon>
        <taxon>Flavobacteriales</taxon>
        <taxon>Weeksellaceae</taxon>
        <taxon>Empedobacter</taxon>
    </lineage>
</organism>
<protein>
    <recommendedName>
        <fullName evidence="4">T9SS type A sorting domain-containing protein</fullName>
    </recommendedName>
</protein>
<comment type="caution">
    <text evidence="2">The sequence shown here is derived from an EMBL/GenBank/DDBJ whole genome shotgun (WGS) entry which is preliminary data.</text>
</comment>
<evidence type="ECO:0000313" key="2">
    <source>
        <dbReference type="EMBL" id="MDM1071128.1"/>
    </source>
</evidence>
<dbReference type="EMBL" id="JACAGJ010000001">
    <property type="protein sequence ID" value="MDM1071128.1"/>
    <property type="molecule type" value="Genomic_DNA"/>
</dbReference>
<accession>A0AAJ1QBR2</accession>
<evidence type="ECO:0000256" key="1">
    <source>
        <dbReference type="SAM" id="SignalP"/>
    </source>
</evidence>
<evidence type="ECO:0000313" key="3">
    <source>
        <dbReference type="Proteomes" id="UP001170959"/>
    </source>
</evidence>
<sequence length="441" mass="48296">MKNLSFKYAIILSVIASFKCVNAQVGIGTDNPSSSSSLDISSQNTGVLIPRISLTATDLSSPINNPENSLLIFNTAQNGSGKNAVFPGYYYWSKKDEQTGEWIRLSLSQEEPWRIQNTTNAATANDQNIYQQGKVAVGFTDTDAVSGKQMEIKGDFKTAYERVGQSVGIETSGAVSGTQSLNLYNRNTQISGRGTTIDMTTSNITLRSGRSSVLGSSVGILDNRLNIGARNDVASPFRSLLNIDFNPSSKEMTLYSIASSSPILTGNHFKSEIILDGARGIKFNFNTNGATGNEVNTDSYMFPRTIGTKGQVLVVGDIPSGASYTQLEWKNIADLKSDSHNKINYSNQIQETGKKWMNGASIQELTTEIILDNSKNSIVLPKELELSPVTKIINVRLIHQESTRIANNVLSYNMNAREVIMEGETLPKGKYYLILEFFENK</sequence>
<dbReference type="AlphaFoldDB" id="A0AAJ1QBR2"/>
<feature type="chain" id="PRO_5042549484" description="T9SS type A sorting domain-containing protein" evidence="1">
    <location>
        <begin position="24"/>
        <end position="441"/>
    </location>
</feature>
<gene>
    <name evidence="2" type="ORF">HX001_01315</name>
</gene>
<evidence type="ECO:0008006" key="4">
    <source>
        <dbReference type="Google" id="ProtNLM"/>
    </source>
</evidence>
<keyword evidence="1" id="KW-0732">Signal</keyword>
<dbReference type="RefSeq" id="WP_159155795.1">
    <property type="nucleotide sequence ID" value="NZ_CP013210.1"/>
</dbReference>
<name>A0AAJ1QBR2_9FLAO</name>
<proteinExistence type="predicted"/>
<feature type="signal peptide" evidence="1">
    <location>
        <begin position="1"/>
        <end position="23"/>
    </location>
</feature>
<reference evidence="2" key="2">
    <citation type="journal article" date="2022" name="Sci. Total Environ.">
        <title>Prevalence, transmission, and molecular epidemiology of tet(X)-positive bacteria among humans, animals, and environmental niches in China: An epidemiological, and genomic-based study.</title>
        <authorList>
            <person name="Dong N."/>
            <person name="Zeng Y."/>
            <person name="Cai C."/>
            <person name="Sun C."/>
            <person name="Lu J."/>
            <person name="Liu C."/>
            <person name="Zhou H."/>
            <person name="Sun Q."/>
            <person name="Shu L."/>
            <person name="Wang H."/>
            <person name="Wang Y."/>
            <person name="Wang S."/>
            <person name="Wu C."/>
            <person name="Chan E.W."/>
            <person name="Chen G."/>
            <person name="Shen Z."/>
            <person name="Chen S."/>
            <person name="Zhang R."/>
        </authorList>
    </citation>
    <scope>NUCLEOTIDE SEQUENCE</scope>
    <source>
        <strain evidence="2">R655-4</strain>
    </source>
</reference>